<dbReference type="Proteomes" id="UP000319811">
    <property type="component" value="Segment"/>
</dbReference>
<dbReference type="GeneID" id="77943151"/>
<dbReference type="KEGG" id="vg:77943151"/>
<dbReference type="RefSeq" id="YP_010667039.1">
    <property type="nucleotide sequence ID" value="NC_070948.1"/>
</dbReference>
<evidence type="ECO:0000313" key="2">
    <source>
        <dbReference type="Proteomes" id="UP000319811"/>
    </source>
</evidence>
<accession>A0A4Y6EA14</accession>
<organism evidence="1 2">
    <name type="scientific">Gordonia phage Mollymur</name>
    <dbReference type="NCBI Taxonomy" id="2590895"/>
    <lineage>
        <taxon>Viruses</taxon>
        <taxon>Duplodnaviria</taxon>
        <taxon>Heunggongvirae</taxon>
        <taxon>Uroviricota</taxon>
        <taxon>Caudoviricetes</taxon>
        <taxon>Mollymurvirus</taxon>
        <taxon>Mollymurvirus mollymur</taxon>
    </lineage>
</organism>
<name>A0A4Y6EA14_9CAUD</name>
<proteinExistence type="predicted"/>
<gene>
    <name evidence="1" type="primary">68</name>
    <name evidence="1" type="ORF">SEA_MOLLYMUR_68</name>
</gene>
<reference evidence="1 2" key="1">
    <citation type="submission" date="2019-05" db="EMBL/GenBank/DDBJ databases">
        <authorList>
            <person name="Murphy M.E."/>
            <person name="Alvaro L.E."/>
            <person name="Baker K.N."/>
            <person name="Baxter I.S."/>
            <person name="Brown M.R."/>
            <person name="Driscoll K.D."/>
            <person name="Elrubaie J.M."/>
            <person name="Feith S.L."/>
            <person name="Indihar D.F."/>
            <person name="Knoch V.T."/>
            <person name="Koirtyohann K.M."/>
            <person name="Kratz M.A."/>
            <person name="Lear A.H."/>
            <person name="Lindblom K.E."/>
            <person name="Marcus E.R."/>
            <person name="Sensor R."/>
            <person name="Sherman S.J."/>
            <person name="Swift V.R."/>
            <person name="White K.E."/>
            <person name="Wills S.J."/>
            <person name="Gatt S.M."/>
            <person name="Lohbauer S.A."/>
            <person name="Power T.R."/>
            <person name="Rosales K.A."/>
            <person name="Sisson B.M."/>
            <person name="Isern S."/>
            <person name="Michael S.F."/>
            <person name="Monti D.L."/>
            <person name="Garlena R.A."/>
            <person name="Russell D.A."/>
            <person name="Pope W.H."/>
            <person name="Jacobs-Sera D."/>
            <person name="Hatfull G.F."/>
        </authorList>
    </citation>
    <scope>NUCLEOTIDE SEQUENCE [LARGE SCALE GENOMIC DNA]</scope>
</reference>
<sequence length="92" mass="10640">MSADVEFQEELKRLLAQMASSLKKIEELLAPKRVVIRGEFHDPTEPDAPAESSIQDINIINSAQFPEQAAVAFDRMQRRQLERARMSRRDMR</sequence>
<keyword evidence="2" id="KW-1185">Reference proteome</keyword>
<dbReference type="EMBL" id="MK977705">
    <property type="protein sequence ID" value="QDF15428.1"/>
    <property type="molecule type" value="Genomic_DNA"/>
</dbReference>
<protein>
    <submittedName>
        <fullName evidence="1">Uncharacterized protein</fullName>
    </submittedName>
</protein>
<evidence type="ECO:0000313" key="1">
    <source>
        <dbReference type="EMBL" id="QDF15428.1"/>
    </source>
</evidence>